<dbReference type="EMBL" id="CAJVQC010148961">
    <property type="protein sequence ID" value="CAG8845939.1"/>
    <property type="molecule type" value="Genomic_DNA"/>
</dbReference>
<proteinExistence type="predicted"/>
<sequence length="42" mass="5155">EERLYSEYKRHNIEYIVSAKIKKRGSTKKEQKKYLLLENILN</sequence>
<protein>
    <submittedName>
        <fullName evidence="1">9237_t:CDS:1</fullName>
    </submittedName>
</protein>
<reference evidence="1" key="1">
    <citation type="submission" date="2021-06" db="EMBL/GenBank/DDBJ databases">
        <authorList>
            <person name="Kallberg Y."/>
            <person name="Tangrot J."/>
            <person name="Rosling A."/>
        </authorList>
    </citation>
    <scope>NUCLEOTIDE SEQUENCE</scope>
    <source>
        <strain evidence="1">MA461A</strain>
    </source>
</reference>
<feature type="non-terminal residue" evidence="1">
    <location>
        <position position="1"/>
    </location>
</feature>
<name>A0ACA9SRK1_9GLOM</name>
<accession>A0ACA9SRK1</accession>
<comment type="caution">
    <text evidence="1">The sequence shown here is derived from an EMBL/GenBank/DDBJ whole genome shotgun (WGS) entry which is preliminary data.</text>
</comment>
<evidence type="ECO:0000313" key="1">
    <source>
        <dbReference type="EMBL" id="CAG8845939.1"/>
    </source>
</evidence>
<gene>
    <name evidence="1" type="ORF">RPERSI_LOCUS33894</name>
</gene>
<dbReference type="Proteomes" id="UP000789920">
    <property type="component" value="Unassembled WGS sequence"/>
</dbReference>
<evidence type="ECO:0000313" key="2">
    <source>
        <dbReference type="Proteomes" id="UP000789920"/>
    </source>
</evidence>
<organism evidence="1 2">
    <name type="scientific">Racocetra persica</name>
    <dbReference type="NCBI Taxonomy" id="160502"/>
    <lineage>
        <taxon>Eukaryota</taxon>
        <taxon>Fungi</taxon>
        <taxon>Fungi incertae sedis</taxon>
        <taxon>Mucoromycota</taxon>
        <taxon>Glomeromycotina</taxon>
        <taxon>Glomeromycetes</taxon>
        <taxon>Diversisporales</taxon>
        <taxon>Gigasporaceae</taxon>
        <taxon>Racocetra</taxon>
    </lineage>
</organism>
<keyword evidence="2" id="KW-1185">Reference proteome</keyword>